<dbReference type="Pfam" id="PF00550">
    <property type="entry name" value="PP-binding"/>
    <property type="match status" value="1"/>
</dbReference>
<gene>
    <name evidence="2" type="ORF">HNP71_002191</name>
</gene>
<reference evidence="2 3" key="1">
    <citation type="submission" date="2020-08" db="EMBL/GenBank/DDBJ databases">
        <title>Genomic Encyclopedia of Type Strains, Phase IV (KMG-IV): sequencing the most valuable type-strain genomes for metagenomic binning, comparative biology and taxonomic classification.</title>
        <authorList>
            <person name="Goeker M."/>
        </authorList>
    </citation>
    <scope>NUCLEOTIDE SEQUENCE [LARGE SCALE GENOMIC DNA]</scope>
    <source>
        <strain evidence="2 3">DSM 27026</strain>
    </source>
</reference>
<dbReference type="SUPFAM" id="SSF47336">
    <property type="entry name" value="ACP-like"/>
    <property type="match status" value="1"/>
</dbReference>
<dbReference type="EMBL" id="JACHFJ010000010">
    <property type="protein sequence ID" value="MBB5373924.1"/>
    <property type="molecule type" value="Genomic_DNA"/>
</dbReference>
<dbReference type="InterPro" id="IPR036736">
    <property type="entry name" value="ACP-like_sf"/>
</dbReference>
<dbReference type="AlphaFoldDB" id="A0A840VDZ2"/>
<accession>A0A840VDZ2</accession>
<dbReference type="InterPro" id="IPR009081">
    <property type="entry name" value="PP-bd_ACP"/>
</dbReference>
<proteinExistence type="predicted"/>
<dbReference type="RefSeq" id="WP_183266937.1">
    <property type="nucleotide sequence ID" value="NZ_JACHFJ010000010.1"/>
</dbReference>
<organism evidence="2 3">
    <name type="scientific">Acidocella aromatica</name>
    <dbReference type="NCBI Taxonomy" id="1303579"/>
    <lineage>
        <taxon>Bacteria</taxon>
        <taxon>Pseudomonadati</taxon>
        <taxon>Pseudomonadota</taxon>
        <taxon>Alphaproteobacteria</taxon>
        <taxon>Acetobacterales</taxon>
        <taxon>Acidocellaceae</taxon>
        <taxon>Acidocella</taxon>
    </lineage>
</organism>
<name>A0A840VDZ2_9PROT</name>
<dbReference type="PROSITE" id="PS50075">
    <property type="entry name" value="CARRIER"/>
    <property type="match status" value="1"/>
</dbReference>
<feature type="domain" description="Carrier" evidence="1">
    <location>
        <begin position="9"/>
        <end position="90"/>
    </location>
</feature>
<sequence length="92" mass="10096">MSITGTTQTTDEAELACLIVETLNLDVAADSIDPETPIYGEGLGLDSIDMLEIALVVSQRYGVKLRADDENNVQIFKSLRSLNRFIQDHRGA</sequence>
<evidence type="ECO:0000259" key="1">
    <source>
        <dbReference type="PROSITE" id="PS50075"/>
    </source>
</evidence>
<keyword evidence="3" id="KW-1185">Reference proteome</keyword>
<dbReference type="NCBIfam" id="NF006617">
    <property type="entry name" value="PRK09184.1"/>
    <property type="match status" value="1"/>
</dbReference>
<protein>
    <submittedName>
        <fullName evidence="2">Acyl carrier protein</fullName>
    </submittedName>
</protein>
<comment type="caution">
    <text evidence="2">The sequence shown here is derived from an EMBL/GenBank/DDBJ whole genome shotgun (WGS) entry which is preliminary data.</text>
</comment>
<dbReference type="Gene3D" id="1.10.1200.10">
    <property type="entry name" value="ACP-like"/>
    <property type="match status" value="1"/>
</dbReference>
<evidence type="ECO:0000313" key="3">
    <source>
        <dbReference type="Proteomes" id="UP000553706"/>
    </source>
</evidence>
<dbReference type="Proteomes" id="UP000553706">
    <property type="component" value="Unassembled WGS sequence"/>
</dbReference>
<evidence type="ECO:0000313" key="2">
    <source>
        <dbReference type="EMBL" id="MBB5373924.1"/>
    </source>
</evidence>